<sequence length="68" mass="7829">MASFPFQYPPHAFTKGPQTLPIVYQRDSSFPARRSLFLITLPHPSSPRQRTSTAAPIHPPRPFHFMRL</sequence>
<keyword evidence="2" id="KW-1185">Reference proteome</keyword>
<evidence type="ECO:0000313" key="1">
    <source>
        <dbReference type="EMBL" id="KIO27661.1"/>
    </source>
</evidence>
<protein>
    <submittedName>
        <fullName evidence="1">Uncharacterized protein</fullName>
    </submittedName>
</protein>
<reference evidence="1 2" key="1">
    <citation type="submission" date="2014-04" db="EMBL/GenBank/DDBJ databases">
        <authorList>
            <consortium name="DOE Joint Genome Institute"/>
            <person name="Kuo A."/>
            <person name="Girlanda M."/>
            <person name="Perotto S."/>
            <person name="Kohler A."/>
            <person name="Nagy L.G."/>
            <person name="Floudas D."/>
            <person name="Copeland A."/>
            <person name="Barry K.W."/>
            <person name="Cichocki N."/>
            <person name="Veneault-Fourrey C."/>
            <person name="LaButti K."/>
            <person name="Lindquist E.A."/>
            <person name="Lipzen A."/>
            <person name="Lundell T."/>
            <person name="Morin E."/>
            <person name="Murat C."/>
            <person name="Sun H."/>
            <person name="Tunlid A."/>
            <person name="Henrissat B."/>
            <person name="Grigoriev I.V."/>
            <person name="Hibbett D.S."/>
            <person name="Martin F."/>
            <person name="Nordberg H.P."/>
            <person name="Cantor M.N."/>
            <person name="Hua S.X."/>
        </authorList>
    </citation>
    <scope>NUCLEOTIDE SEQUENCE [LARGE SCALE GENOMIC DNA]</scope>
    <source>
        <strain evidence="1 2">MUT 4182</strain>
    </source>
</reference>
<dbReference type="EMBL" id="KN823005">
    <property type="protein sequence ID" value="KIO27661.1"/>
    <property type="molecule type" value="Genomic_DNA"/>
</dbReference>
<gene>
    <name evidence="1" type="ORF">M407DRAFT_243294</name>
</gene>
<name>A0A0C3QK53_9AGAM</name>
<dbReference type="HOGENOM" id="CLU_2795834_0_0_1"/>
<dbReference type="AlphaFoldDB" id="A0A0C3QK53"/>
<reference evidence="2" key="2">
    <citation type="submission" date="2015-01" db="EMBL/GenBank/DDBJ databases">
        <title>Evolutionary Origins and Diversification of the Mycorrhizal Mutualists.</title>
        <authorList>
            <consortium name="DOE Joint Genome Institute"/>
            <consortium name="Mycorrhizal Genomics Consortium"/>
            <person name="Kohler A."/>
            <person name="Kuo A."/>
            <person name="Nagy L.G."/>
            <person name="Floudas D."/>
            <person name="Copeland A."/>
            <person name="Barry K.W."/>
            <person name="Cichocki N."/>
            <person name="Veneault-Fourrey C."/>
            <person name="LaButti K."/>
            <person name="Lindquist E.A."/>
            <person name="Lipzen A."/>
            <person name="Lundell T."/>
            <person name="Morin E."/>
            <person name="Murat C."/>
            <person name="Riley R."/>
            <person name="Ohm R."/>
            <person name="Sun H."/>
            <person name="Tunlid A."/>
            <person name="Henrissat B."/>
            <person name="Grigoriev I.V."/>
            <person name="Hibbett D.S."/>
            <person name="Martin F."/>
        </authorList>
    </citation>
    <scope>NUCLEOTIDE SEQUENCE [LARGE SCALE GENOMIC DNA]</scope>
    <source>
        <strain evidence="2">MUT 4182</strain>
    </source>
</reference>
<proteinExistence type="predicted"/>
<dbReference type="Proteomes" id="UP000054248">
    <property type="component" value="Unassembled WGS sequence"/>
</dbReference>
<evidence type="ECO:0000313" key="2">
    <source>
        <dbReference type="Proteomes" id="UP000054248"/>
    </source>
</evidence>
<organism evidence="1 2">
    <name type="scientific">Tulasnella calospora MUT 4182</name>
    <dbReference type="NCBI Taxonomy" id="1051891"/>
    <lineage>
        <taxon>Eukaryota</taxon>
        <taxon>Fungi</taxon>
        <taxon>Dikarya</taxon>
        <taxon>Basidiomycota</taxon>
        <taxon>Agaricomycotina</taxon>
        <taxon>Agaricomycetes</taxon>
        <taxon>Cantharellales</taxon>
        <taxon>Tulasnellaceae</taxon>
        <taxon>Tulasnella</taxon>
    </lineage>
</organism>
<accession>A0A0C3QK53</accession>